<feature type="signal peptide" evidence="2">
    <location>
        <begin position="1"/>
        <end position="17"/>
    </location>
</feature>
<keyword evidence="1" id="KW-0812">Transmembrane</keyword>
<accession>A0A977XCY2</accession>
<proteinExistence type="evidence at transcript level"/>
<organism evidence="3">
    <name type="scientific">Lysmata vittata</name>
    <dbReference type="NCBI Taxonomy" id="749979"/>
    <lineage>
        <taxon>Eukaryota</taxon>
        <taxon>Metazoa</taxon>
        <taxon>Ecdysozoa</taxon>
        <taxon>Arthropoda</taxon>
        <taxon>Crustacea</taxon>
        <taxon>Multicrustacea</taxon>
        <taxon>Malacostraca</taxon>
        <taxon>Eumalacostraca</taxon>
        <taxon>Eucarida</taxon>
        <taxon>Decapoda</taxon>
        <taxon>Pleocyemata</taxon>
        <taxon>Caridea</taxon>
        <taxon>Alpheoidea</taxon>
        <taxon>Hippolytidae</taxon>
        <taxon>Lysmata</taxon>
    </lineage>
</organism>
<feature type="transmembrane region" description="Helical" evidence="1">
    <location>
        <begin position="227"/>
        <end position="249"/>
    </location>
</feature>
<evidence type="ECO:0000256" key="1">
    <source>
        <dbReference type="SAM" id="Phobius"/>
    </source>
</evidence>
<keyword evidence="2" id="KW-0732">Signal</keyword>
<keyword evidence="3" id="KW-0675">Receptor</keyword>
<evidence type="ECO:0000313" key="3">
    <source>
        <dbReference type="EMBL" id="UXO98192.1"/>
    </source>
</evidence>
<evidence type="ECO:0000256" key="2">
    <source>
        <dbReference type="SAM" id="SignalP"/>
    </source>
</evidence>
<protein>
    <submittedName>
        <fullName evidence="3">Interleukin 17 receptor</fullName>
    </submittedName>
</protein>
<feature type="chain" id="PRO_5037999632" evidence="2">
    <location>
        <begin position="18"/>
        <end position="468"/>
    </location>
</feature>
<keyword evidence="1" id="KW-0472">Membrane</keyword>
<name>A0A977XCY2_9EUCA</name>
<dbReference type="AlphaFoldDB" id="A0A977XCY2"/>
<reference evidence="3" key="1">
    <citation type="submission" date="2021-06" db="EMBL/GenBank/DDBJ databases">
        <authorList>
            <person name="Liu F."/>
        </authorList>
    </citation>
    <scope>NUCLEOTIDE SEQUENCE</scope>
    <source>
        <strain evidence="3">LvitIL17R1</strain>
        <tissue evidence="3">Androgenic gland</tissue>
    </source>
</reference>
<keyword evidence="1" id="KW-1133">Transmembrane helix</keyword>
<sequence length="468" mass="53906">MHPGFLWLWILIHPVMSTDPCLVTEIETRPNHTHVSVHYTAVYDREKCPDKEPKCPGSKPDLLRQNAKLVANGQEDKALRKFRLQDAGDICYMRNIKAVIICGNVSSSAIQMPVLDPPAFLKKILNDSILVIRIEPHKQAENFYVRVNERDSGNLIADKTNVLPATDVILHGNFSSPHRLLIRLKPKLRMKDLHCESYFFSRILGEYTEKDKDSLSGEEEKDSGTDWRWMILIGAALCIILLVGVLWRISAIFRRRNNKERKAYIEYPKRDDIALKSVLIIHTLESAELSQEVEGLVHSLQNTCIEKVYDIFDIKEDKVLSNAEPWLINLLCLEEQTAVIIVCTPGLMKMIKAVKKQESDTAAVDILGRQHQPFDWLLLNFLRLLCRSEYDNYYERFFAVSFENVGDSSLDKEWHTEMRTAGFPDIGWSRLYCLPSHLNQLKDVLLQRDVTSYSSNKESDSFLRRDST</sequence>
<dbReference type="EMBL" id="MZ367741">
    <property type="protein sequence ID" value="UXO98192.1"/>
    <property type="molecule type" value="mRNA"/>
</dbReference>
<dbReference type="Gene3D" id="3.40.50.11530">
    <property type="match status" value="1"/>
</dbReference>